<gene>
    <name evidence="1" type="ORF">CLPA_c31740</name>
    <name evidence="2" type="ORF">CP6013_00011</name>
    <name evidence="3" type="ORF">CP6013_04005</name>
</gene>
<evidence type="ECO:0000313" key="4">
    <source>
        <dbReference type="Proteomes" id="UP000028042"/>
    </source>
</evidence>
<dbReference type="EMBL" id="JPGY02000001">
    <property type="protein sequence ID" value="KRU14746.1"/>
    <property type="molecule type" value="Genomic_DNA"/>
</dbReference>
<accession>A0A0H3JB75</accession>
<reference evidence="1 5" key="1">
    <citation type="journal article" date="2015" name="Genome Announc.">
        <title>Complete Genome Sequence of the Nitrogen-Fixing and Solvent-Producing Clostridium pasteurianum DSM 525.</title>
        <authorList>
            <person name="Poehlein A."/>
            <person name="Grosse-Honebrink A."/>
            <person name="Zhang Y."/>
            <person name="Minton N.P."/>
            <person name="Daniel R."/>
        </authorList>
    </citation>
    <scope>NUCLEOTIDE SEQUENCE [LARGE SCALE GENOMIC DNA]</scope>
    <source>
        <strain evidence="1">DSM 525</strain>
        <strain evidence="5">DSM 525 / ATCC 6013</strain>
    </source>
</reference>
<dbReference type="EMBL" id="CP009268">
    <property type="protein sequence ID" value="AJA53228.1"/>
    <property type="molecule type" value="Genomic_DNA"/>
</dbReference>
<reference evidence="2 4" key="3">
    <citation type="journal article" name="Genome Announc.">
        <title>Improved Draft Genome Sequence of Clostridium pasteurianum Strain ATCC 6013 (DSM 525) Using a Hybrid Next-Generation Sequencing Approach.</title>
        <authorList>
            <person name="Pyne M.E."/>
            <person name="Utturkar S."/>
            <person name="Brown S.D."/>
            <person name="Moo-Young M."/>
            <person name="Chung D.A."/>
            <person name="Chou C.P."/>
        </authorList>
    </citation>
    <scope>NUCLEOTIDE SEQUENCE [LARGE SCALE GENOMIC DNA]</scope>
    <source>
        <strain evidence="2 4">ATCC 6013</strain>
    </source>
</reference>
<name>A0A0H3JB75_CLOPA</name>
<sequence length="56" mass="6548">MQKFVKIIKRYGIHCTGESMELMLCLVLILQDDMIIKLDFKRVINFLKGVSPRAYS</sequence>
<dbReference type="KEGG" id="cpae:CPAST_c31740"/>
<reference evidence="2" key="2">
    <citation type="submission" date="2015-10" db="EMBL/GenBank/DDBJ databases">
        <title>Improved Draft Genome Sequence of Clostridium pasteurianum Strain ATCC 6013 (DSM 525) Using a Hybrid Next-Generation Sequencing Approach.</title>
        <authorList>
            <person name="Pyne M.E."/>
            <person name="Utturkar S.M."/>
            <person name="Brown S.D."/>
            <person name="Moo-Young M."/>
            <person name="Chung D.A."/>
            <person name="Chou P.C."/>
        </authorList>
    </citation>
    <scope>NUCLEOTIDE SEQUENCE</scope>
    <source>
        <strain evidence="2">ATCC 6013</strain>
    </source>
</reference>
<evidence type="ECO:0000313" key="3">
    <source>
        <dbReference type="EMBL" id="KRU14746.1"/>
    </source>
</evidence>
<dbReference type="PATRIC" id="fig|1262449.7.peg.3212"/>
<keyword evidence="5" id="KW-1185">Reference proteome</keyword>
<proteinExistence type="predicted"/>
<dbReference type="Proteomes" id="UP000030905">
    <property type="component" value="Chromosome"/>
</dbReference>
<protein>
    <submittedName>
        <fullName evidence="1">Uncharacterized protein</fullName>
    </submittedName>
</protein>
<dbReference type="Proteomes" id="UP000028042">
    <property type="component" value="Unassembled WGS sequence"/>
</dbReference>
<dbReference type="GeneID" id="93076280"/>
<dbReference type="KEGG" id="cpat:CLPA_c31740"/>
<evidence type="ECO:0000313" key="2">
    <source>
        <dbReference type="EMBL" id="KRU10764.1"/>
    </source>
</evidence>
<evidence type="ECO:0000313" key="5">
    <source>
        <dbReference type="Proteomes" id="UP000030905"/>
    </source>
</evidence>
<evidence type="ECO:0000313" key="1">
    <source>
        <dbReference type="EMBL" id="AJA53228.1"/>
    </source>
</evidence>
<dbReference type="AlphaFoldDB" id="A0A0H3JB75"/>
<dbReference type="RefSeq" id="WP_174548955.1">
    <property type="nucleotide sequence ID" value="NZ_ANZB01000012.1"/>
</dbReference>
<dbReference type="EMBL" id="JPGY02000001">
    <property type="protein sequence ID" value="KRU10764.1"/>
    <property type="molecule type" value="Genomic_DNA"/>
</dbReference>
<organism evidence="1 5">
    <name type="scientific">Clostridium pasteurianum DSM 525 = ATCC 6013</name>
    <dbReference type="NCBI Taxonomy" id="1262449"/>
    <lineage>
        <taxon>Bacteria</taxon>
        <taxon>Bacillati</taxon>
        <taxon>Bacillota</taxon>
        <taxon>Clostridia</taxon>
        <taxon>Eubacteriales</taxon>
        <taxon>Clostridiaceae</taxon>
        <taxon>Clostridium</taxon>
    </lineage>
</organism>